<accession>A0A445IB42</accession>
<dbReference type="GO" id="GO:0005634">
    <property type="term" value="C:nucleus"/>
    <property type="evidence" value="ECO:0007669"/>
    <property type="project" value="UniProtKB-SubCell"/>
</dbReference>
<evidence type="ECO:0000259" key="7">
    <source>
        <dbReference type="PROSITE" id="PS51186"/>
    </source>
</evidence>
<evidence type="ECO:0000256" key="2">
    <source>
        <dbReference type="ARBA" id="ARBA00022723"/>
    </source>
</evidence>
<dbReference type="PANTHER" id="PTHR46508">
    <property type="entry name" value="PHD FINGER FAMILY PROTEIN"/>
    <property type="match status" value="1"/>
</dbReference>
<evidence type="ECO:0000256" key="5">
    <source>
        <dbReference type="ARBA" id="ARBA00023242"/>
    </source>
</evidence>
<dbReference type="SUPFAM" id="SSF55729">
    <property type="entry name" value="Acyl-CoA N-acyltransferases (Nat)"/>
    <property type="match status" value="1"/>
</dbReference>
<evidence type="ECO:0000256" key="1">
    <source>
        <dbReference type="ARBA" id="ARBA00004123"/>
    </source>
</evidence>
<feature type="compositionally biased region" description="Polar residues" evidence="6">
    <location>
        <begin position="1296"/>
        <end position="1307"/>
    </location>
</feature>
<dbReference type="InterPro" id="IPR056511">
    <property type="entry name" value="IDM1_C"/>
</dbReference>
<dbReference type="PROSITE" id="PS51186">
    <property type="entry name" value="GNAT"/>
    <property type="match status" value="1"/>
</dbReference>
<evidence type="ECO:0000256" key="4">
    <source>
        <dbReference type="ARBA" id="ARBA00022833"/>
    </source>
</evidence>
<evidence type="ECO:0000313" key="8">
    <source>
        <dbReference type="EMBL" id="RZB83115.1"/>
    </source>
</evidence>
<reference evidence="8 9" key="1">
    <citation type="submission" date="2018-09" db="EMBL/GenBank/DDBJ databases">
        <title>A high-quality reference genome of wild soybean provides a powerful tool to mine soybean genomes.</title>
        <authorList>
            <person name="Xie M."/>
            <person name="Chung C.Y.L."/>
            <person name="Li M.-W."/>
            <person name="Wong F.-L."/>
            <person name="Chan T.-F."/>
            <person name="Lam H.-M."/>
        </authorList>
    </citation>
    <scope>NUCLEOTIDE SEQUENCE [LARGE SCALE GENOMIC DNA]</scope>
    <source>
        <strain evidence="9">cv. W05</strain>
        <tissue evidence="8">Hypocotyl of etiolated seedlings</tissue>
    </source>
</reference>
<evidence type="ECO:0000256" key="3">
    <source>
        <dbReference type="ARBA" id="ARBA00022771"/>
    </source>
</evidence>
<dbReference type="GO" id="GO:0016747">
    <property type="term" value="F:acyltransferase activity, transferring groups other than amino-acyl groups"/>
    <property type="evidence" value="ECO:0007669"/>
    <property type="project" value="InterPro"/>
</dbReference>
<dbReference type="InterPro" id="IPR032308">
    <property type="entry name" value="TDBD"/>
</dbReference>
<feature type="region of interest" description="Disordered" evidence="6">
    <location>
        <begin position="1213"/>
        <end position="1245"/>
    </location>
</feature>
<dbReference type="InterPro" id="IPR000182">
    <property type="entry name" value="GNAT_dom"/>
</dbReference>
<dbReference type="CDD" id="cd04301">
    <property type="entry name" value="NAT_SF"/>
    <property type="match status" value="1"/>
</dbReference>
<feature type="domain" description="N-acetyltransferase" evidence="7">
    <location>
        <begin position="1017"/>
        <end position="1164"/>
    </location>
</feature>
<protein>
    <submittedName>
        <fullName evidence="8">Increased DNA methylation 1 isoform C</fullName>
    </submittedName>
</protein>
<keyword evidence="3" id="KW-0863">Zinc-finger</keyword>
<keyword evidence="9" id="KW-1185">Reference proteome</keyword>
<comment type="subcellular location">
    <subcellularLocation>
        <location evidence="1">Nucleus</location>
    </subcellularLocation>
</comment>
<dbReference type="EMBL" id="QZWG01000011">
    <property type="protein sequence ID" value="RZB83115.1"/>
    <property type="molecule type" value="Genomic_DNA"/>
</dbReference>
<dbReference type="InterPro" id="IPR016181">
    <property type="entry name" value="Acyl_CoA_acyltransferase"/>
</dbReference>
<dbReference type="InterPro" id="IPR013083">
    <property type="entry name" value="Znf_RING/FYVE/PHD"/>
</dbReference>
<keyword evidence="2" id="KW-0479">Metal-binding</keyword>
<dbReference type="InterPro" id="IPR001965">
    <property type="entry name" value="Znf_PHD"/>
</dbReference>
<dbReference type="Gene3D" id="3.40.630.30">
    <property type="match status" value="1"/>
</dbReference>
<evidence type="ECO:0000256" key="6">
    <source>
        <dbReference type="SAM" id="MobiDB-lite"/>
    </source>
</evidence>
<dbReference type="InterPro" id="IPR011011">
    <property type="entry name" value="Znf_FYVE_PHD"/>
</dbReference>
<dbReference type="Pfam" id="PF16135">
    <property type="entry name" value="TDBD"/>
    <property type="match status" value="1"/>
</dbReference>
<sequence>MLINKETEDLCDDNFEGSNEERQIFSEVFSGNGIFQSNQKCLVPVAISFEHESAKNTFKSFCSSNENSVVLHPSSSRLTHPEEEDFNVIRHSKEAALGCVPESFICEDQNDEDVNVKRMKFSPHELACSRSDSEKNMSSSRLSKVVVSNLSCAVTSCDSESITFRLVESSKHGVISGCYLLNHNKLNKQAAKDDVDVNSTTADENIAKEARVSKAAASPVSQESFANRLVVTSPSTTVVKKSGSPLNPEEMPVSSNVDISNAFSMLEEEDPRTILQVHIVQLLKMAGWSIEKRQRPSRRYPESVYRTPEGKTVREFTKAWRLCGELLSVEKCNFMCRDYKEWTDISQFWSDLSSALIKVEKTKMQSGDPAAILAYQWWLLDPFVVVIFFDRKIGALKKGEVVKATWSLVSSKYKVACAPIGSSSGNLNQVPGGSNVNAVHQAKIRNSESVDKQISENYLETNKIIDGDVPMDMSEENNASGVSHDLVHSHDSRAMQPSECSEEEGGKISVDSVFGRDNKYSASNVILKKKMRRKCKRVSEIKLSMFYHGDMLGSTVTDQVQSLDGEASGLEEVQDYLVDNARKKRNCRKLSSVGAIQRNIRKTNCPTAGTDKSNRCLIKDDDLLVSAIFRNKDFSPKTIRGNSSAKSCKSRGQRKFKSQKGRCRLLPRNPSNAGKHNKDGNRFYLGARTILSWLIDNGVISLSDVIQYRNPKDNVVIKDGRITKDGIICICCGKVLTLSEFKFHAGFTLNRPCLNIFMESGEPFTLCLLQAWSTEYKARKSQNQAVHADENDKNDDSCGLCGEGGELICCDNCPSTFHLACLSTQLGVIGKNPGLTSAKDKSKIEYISEKHGSIHVRFVKWHIRLLLITKSIARARYKYLKGYYLSSSRLSLPMEIPDGDWYCTNCTCRICGNLVIDKDTLDAHDSLQCSQCEHKYHEKCLEDRDKQEGAILDTWFCGQSCQEVYSGLQSQVGLVNQVADGISWTLLRCIHDDQKVHSAQWFALKAVCNTKLAVALTIMEECFVSMFDPRTGIHLIPQVLYNWGSEFARLNFQGFYTIVLEKDDVLISVASIRVHGTTVAEMPLIATCSQYRRQGMCRLLVSAIEQVLISFKVEKLVISAIPDLVETWTKGFGFIPVDDIERQRLNKINLMVFPGTVLLVKSLHWKEKIEAQTGLCDQSTLATDESIKAGICSEGMAISESMAQDIGNITTNKGEAKSEHEPVDGKNQSDYEAGSETGRDDKTQAVDTALEAKESTEISSFSKEEKISYLEVSGGSEKSIEEKNVKELRTSNNAEMANESVQQSSENCADKDGAEPGISIVEDKNIKIGEDQQNALQGHFSNLSCKTFLGSNFDTDSNIECSVMYDETAFFGTFAKSAS</sequence>
<gene>
    <name evidence="8" type="ORF">D0Y65_031928</name>
</gene>
<feature type="compositionally biased region" description="Basic and acidic residues" evidence="6">
    <location>
        <begin position="1214"/>
        <end position="1229"/>
    </location>
</feature>
<keyword evidence="5" id="KW-0539">Nucleus</keyword>
<evidence type="ECO:0000313" key="9">
    <source>
        <dbReference type="Proteomes" id="UP000289340"/>
    </source>
</evidence>
<dbReference type="Proteomes" id="UP000289340">
    <property type="component" value="Chromosome 11"/>
</dbReference>
<dbReference type="SMART" id="SM00249">
    <property type="entry name" value="PHD"/>
    <property type="match status" value="2"/>
</dbReference>
<feature type="region of interest" description="Disordered" evidence="6">
    <location>
        <begin position="1296"/>
        <end position="1316"/>
    </location>
</feature>
<dbReference type="PANTHER" id="PTHR46508:SF2">
    <property type="entry name" value="INCREASED DNA METHYLATION 1"/>
    <property type="match status" value="1"/>
</dbReference>
<dbReference type="Pfam" id="PF23209">
    <property type="entry name" value="IDM1_C"/>
    <property type="match status" value="1"/>
</dbReference>
<dbReference type="SUPFAM" id="SSF57903">
    <property type="entry name" value="FYVE/PHD zinc finger"/>
    <property type="match status" value="1"/>
</dbReference>
<organism evidence="8 9">
    <name type="scientific">Glycine soja</name>
    <name type="common">Wild soybean</name>
    <dbReference type="NCBI Taxonomy" id="3848"/>
    <lineage>
        <taxon>Eukaryota</taxon>
        <taxon>Viridiplantae</taxon>
        <taxon>Streptophyta</taxon>
        <taxon>Embryophyta</taxon>
        <taxon>Tracheophyta</taxon>
        <taxon>Spermatophyta</taxon>
        <taxon>Magnoliopsida</taxon>
        <taxon>eudicotyledons</taxon>
        <taxon>Gunneridae</taxon>
        <taxon>Pentapetalae</taxon>
        <taxon>rosids</taxon>
        <taxon>fabids</taxon>
        <taxon>Fabales</taxon>
        <taxon>Fabaceae</taxon>
        <taxon>Papilionoideae</taxon>
        <taxon>50 kb inversion clade</taxon>
        <taxon>NPAAA clade</taxon>
        <taxon>indigoferoid/millettioid clade</taxon>
        <taxon>Phaseoleae</taxon>
        <taxon>Glycine</taxon>
        <taxon>Glycine subgen. Soja</taxon>
    </lineage>
</organism>
<dbReference type="Gene3D" id="3.30.40.10">
    <property type="entry name" value="Zinc/RING finger domain, C3HC4 (zinc finger)"/>
    <property type="match status" value="2"/>
</dbReference>
<proteinExistence type="predicted"/>
<dbReference type="GO" id="GO:0008270">
    <property type="term" value="F:zinc ion binding"/>
    <property type="evidence" value="ECO:0007669"/>
    <property type="project" value="UniProtKB-KW"/>
</dbReference>
<comment type="caution">
    <text evidence="8">The sequence shown here is derived from an EMBL/GenBank/DDBJ whole genome shotgun (WGS) entry which is preliminary data.</text>
</comment>
<name>A0A445IB42_GLYSO</name>
<keyword evidence="4" id="KW-0862">Zinc</keyword>